<gene>
    <name evidence="1" type="ORF">M9Y10_019649</name>
</gene>
<evidence type="ECO:0000313" key="2">
    <source>
        <dbReference type="Proteomes" id="UP001470230"/>
    </source>
</evidence>
<comment type="caution">
    <text evidence="1">The sequence shown here is derived from an EMBL/GenBank/DDBJ whole genome shotgun (WGS) entry which is preliminary data.</text>
</comment>
<name>A0ABR2HGV7_9EUKA</name>
<protein>
    <submittedName>
        <fullName evidence="1">Uncharacterized protein</fullName>
    </submittedName>
</protein>
<dbReference type="EMBL" id="JAPFFF010000028">
    <property type="protein sequence ID" value="KAK8847072.1"/>
    <property type="molecule type" value="Genomic_DNA"/>
</dbReference>
<dbReference type="Proteomes" id="UP001470230">
    <property type="component" value="Unassembled WGS sequence"/>
</dbReference>
<keyword evidence="2" id="KW-1185">Reference proteome</keyword>
<reference evidence="1 2" key="1">
    <citation type="submission" date="2024-04" db="EMBL/GenBank/DDBJ databases">
        <title>Tritrichomonas musculus Genome.</title>
        <authorList>
            <person name="Alves-Ferreira E."/>
            <person name="Grigg M."/>
            <person name="Lorenzi H."/>
            <person name="Galac M."/>
        </authorList>
    </citation>
    <scope>NUCLEOTIDE SEQUENCE [LARGE SCALE GENOMIC DNA]</scope>
    <source>
        <strain evidence="1 2">EAF2021</strain>
    </source>
</reference>
<evidence type="ECO:0000313" key="1">
    <source>
        <dbReference type="EMBL" id="KAK8847072.1"/>
    </source>
</evidence>
<accession>A0ABR2HGV7</accession>
<proteinExistence type="predicted"/>
<sequence>MIRRLQGWDKMFYKGKIMTPIVLRFAKHSDVAPHAEMLAQKVLAFQIGSNGHVLYKNPQDVPIYDLPNIRDNEALSHYMIHKHTRPFTYALGSIGVNDDAIVINCNHMLADGGYLHYIIDEISQGRDSQLEDDYPHSAEYLFDREIGEAPDKYLPADYDMHLTNFVTKDFPQLFSSEYARLIISEFPADTLKCYIKDQKKIKGLTESILSNFYAAAVAYNQQGYKCGVESCVDLRRFLKKRTWSDTCIFSMIPIVAKVTPKDTLDEVGKKLRADMMKKIDNGAGFAYLRAIYQNKTGPEFRGCRCEISNVGPTRIGGPLVDAYYGYSELATAMPHIISITSFSIIGNGRNNIIFRFKYNTDKISKREADMMSASTIFSMQNIDKDTPLEKAIDEIDKFQKKFMKENKGTIKMFYKNKK</sequence>
<organism evidence="1 2">
    <name type="scientific">Tritrichomonas musculus</name>
    <dbReference type="NCBI Taxonomy" id="1915356"/>
    <lineage>
        <taxon>Eukaryota</taxon>
        <taxon>Metamonada</taxon>
        <taxon>Parabasalia</taxon>
        <taxon>Tritrichomonadida</taxon>
        <taxon>Tritrichomonadidae</taxon>
        <taxon>Tritrichomonas</taxon>
    </lineage>
</organism>